<evidence type="ECO:0000313" key="2">
    <source>
        <dbReference type="Proteomes" id="UP001298424"/>
    </source>
</evidence>
<comment type="caution">
    <text evidence="1">The sequence shown here is derived from an EMBL/GenBank/DDBJ whole genome shotgun (WGS) entry which is preliminary data.</text>
</comment>
<dbReference type="InterPro" id="IPR004260">
    <property type="entry name" value="Pyr-dimer_DNA_glycosylase"/>
</dbReference>
<dbReference type="Proteomes" id="UP001298424">
    <property type="component" value="Unassembled WGS sequence"/>
</dbReference>
<organism evidence="1 2">
    <name type="scientific">Kingella pumchi</name>
    <dbReference type="NCBI Taxonomy" id="2779506"/>
    <lineage>
        <taxon>Bacteria</taxon>
        <taxon>Pseudomonadati</taxon>
        <taxon>Pseudomonadota</taxon>
        <taxon>Betaproteobacteria</taxon>
        <taxon>Neisseriales</taxon>
        <taxon>Neisseriaceae</taxon>
        <taxon>Kingella</taxon>
    </lineage>
</organism>
<dbReference type="RefSeq" id="WP_238744915.1">
    <property type="nucleotide sequence ID" value="NZ_JAKOOW010000001.1"/>
</dbReference>
<dbReference type="InterPro" id="IPR012650">
    <property type="entry name" value="CHP02328"/>
</dbReference>
<dbReference type="Pfam" id="PF03013">
    <property type="entry name" value="Pyr_excise"/>
    <property type="match status" value="1"/>
</dbReference>
<name>A0ABS9NKG5_9NEIS</name>
<sequence>MRLWHQTLIPHLPRAQLLGQHRECAALRGAGWGRPHATVDYVFRHPPHLLYRYHLLVMAEMRARGYRPAEVWNDPAYRGQKLPPHDKLAPAADACPLYPEHNAAYLRECLDNLAAKGIRMVLEQA</sequence>
<reference evidence="1 2" key="1">
    <citation type="submission" date="2022-02" db="EMBL/GenBank/DDBJ databases">
        <title>Genome sequence data of Kingella unionensis sp. nov. strain CICC 24913 (CCUG 75125).</title>
        <authorList>
            <person name="Xiao M."/>
        </authorList>
    </citation>
    <scope>NUCLEOTIDE SEQUENCE [LARGE SCALE GENOMIC DNA]</scope>
    <source>
        <strain evidence="1 2">CICC 24913</strain>
    </source>
</reference>
<keyword evidence="2" id="KW-1185">Reference proteome</keyword>
<dbReference type="EMBL" id="JAKOOW010000001">
    <property type="protein sequence ID" value="MCG6503005.1"/>
    <property type="molecule type" value="Genomic_DNA"/>
</dbReference>
<protein>
    <submittedName>
        <fullName evidence="1">TIGR02328 family protein</fullName>
    </submittedName>
</protein>
<accession>A0ABS9NKG5</accession>
<evidence type="ECO:0000313" key="1">
    <source>
        <dbReference type="EMBL" id="MCG6503005.1"/>
    </source>
</evidence>
<gene>
    <name evidence="1" type="ORF">MB824_00590</name>
</gene>
<dbReference type="NCBIfam" id="TIGR02328">
    <property type="entry name" value="TIGR02328 family protein"/>
    <property type="match status" value="1"/>
</dbReference>
<proteinExistence type="predicted"/>